<dbReference type="Pfam" id="PF01568">
    <property type="entry name" value="Molydop_binding"/>
    <property type="match status" value="1"/>
</dbReference>
<dbReference type="NCBIfam" id="TIGR00509">
    <property type="entry name" value="bisC_fam"/>
    <property type="match status" value="1"/>
</dbReference>
<comment type="similarity">
    <text evidence="2">Belongs to the prokaryotic molybdopterin-containing oxidoreductase family.</text>
</comment>
<evidence type="ECO:0000256" key="6">
    <source>
        <dbReference type="ARBA" id="ARBA00022729"/>
    </source>
</evidence>
<dbReference type="InterPro" id="IPR006655">
    <property type="entry name" value="Mopterin_OxRdtase_prok_CS"/>
</dbReference>
<dbReference type="InterPro" id="IPR050612">
    <property type="entry name" value="Prok_Mopterin_Oxidored"/>
</dbReference>
<feature type="binding site" evidence="9">
    <location>
        <position position="482"/>
    </location>
    <ligand>
        <name>Mo-bis(molybdopterin guanine dinucleotide)</name>
        <dbReference type="ChEBI" id="CHEBI:60539"/>
    </ligand>
</feature>
<dbReference type="Gene3D" id="2.40.40.20">
    <property type="match status" value="1"/>
</dbReference>
<feature type="binding site" evidence="9">
    <location>
        <position position="173"/>
    </location>
    <ligand>
        <name>Mo-bis(molybdopterin guanine dinucleotide)</name>
        <dbReference type="ChEBI" id="CHEBI:60539"/>
    </ligand>
</feature>
<comment type="caution">
    <text evidence="14">The sequence shown here is derived from an EMBL/GenBank/DDBJ whole genome shotgun (WGS) entry which is preliminary data.</text>
</comment>
<dbReference type="PROSITE" id="PS00490">
    <property type="entry name" value="MOLYBDOPTERIN_PROK_2"/>
    <property type="match status" value="1"/>
</dbReference>
<feature type="domain" description="Molybdopterin oxidoreductase N-terminal" evidence="13">
    <location>
        <begin position="67"/>
        <end position="107"/>
    </location>
</feature>
<keyword evidence="7" id="KW-0574">Periplasm</keyword>
<dbReference type="PANTHER" id="PTHR43742:SF10">
    <property type="entry name" value="TRIMETHYLAMINE-N-OXIDE REDUCTASE 2"/>
    <property type="match status" value="1"/>
</dbReference>
<keyword evidence="6 10" id="KW-0732">Signal</keyword>
<sequence>MGSKHRKGMERRTFLKSVLGAGAASLMAPSLLGSRASAQAAPAANAAARYARSLDWAGPLTPSTRLTASHWGAFLAQVEDGKLVGVKPFGGDRAPVPMLQALPGRVYARSRIQYPMVREGFLKKGARSDRSQRGAERFVRVSWDDALDLVAGELERVKASYGNASIFAGSLDWHSVGKLHNAPTLLRRMLGLFGGYTDNTGDFSVQAAMTILPHVTGNIEVYDQQTAWPTIIENTDLIVLFGADLIKNNQIGWTPPDHYAYPALQAVKERGIEVVSVDPRLTDTARFLDADWVALRPNTDVALMLAIAHTLYTEKLYDEAFLKRYTVGFDKFLDYLLGKSDGQPKTPEWAAKITEVPAATIRDLARRMARGRTMLMGGWAIQRQDHGEQAPWMLVTLAAMLGQVGLPGGGFGFSYHYASGGAPAANAPVLSGISAGDNPVKTAIPFAHGVSDLLLNPGKTVDYNGEKVTYPDIKLVYWAGGNPFSHQMDKNRLIQAWQRPEVTIVHDIFWTSSAKFADIVLPVTTTLERNDIDNMSEYTNQYILAMHKAVDPLFEARSDFEIFAELSDRLGFGRKFTEGKDEMGWIRSFYEEARKQAKAMKLSMPDFDTFWETGYVAFPVPESAKQYVRYGDFRKDPDLNPLGTPSGKIEIYSRTIEKFGYDDCPPHPTWLEPAEWLGGAKAKRYPLHLVSPHPKYRLHSQLDNTWIRDWYEVNEREPVWIHPDDARARGIAHGDVVRIFNDRGALLAGAYVTDRVRRGVIAVHEGAWYDPDEPGKPGALCKHGNVNTVTMDKGTSKLAQGNVANTVLVEIEKYEGPVPRVTAFEPPAQAQS</sequence>
<dbReference type="NCBIfam" id="NF011682">
    <property type="entry name" value="PRK15102.1"/>
    <property type="match status" value="1"/>
</dbReference>
<dbReference type="FunFam" id="3.40.228.10:FF:000003">
    <property type="entry name" value="Biotin sulfoxide reductase 2"/>
    <property type="match status" value="1"/>
</dbReference>
<evidence type="ECO:0000259" key="13">
    <source>
        <dbReference type="Pfam" id="PF18364"/>
    </source>
</evidence>
<evidence type="ECO:0000256" key="10">
    <source>
        <dbReference type="SAM" id="SignalP"/>
    </source>
</evidence>
<reference evidence="14 15" key="1">
    <citation type="submission" date="2019-07" db="EMBL/GenBank/DDBJ databases">
        <title>Whole genome shotgun sequence of Oceanithermus desulfurans NBRC 100063.</title>
        <authorList>
            <person name="Hosoyama A."/>
            <person name="Uohara A."/>
            <person name="Ohji S."/>
            <person name="Ichikawa N."/>
        </authorList>
    </citation>
    <scope>NUCLEOTIDE SEQUENCE [LARGE SCALE GENOMIC DNA]</scope>
    <source>
        <strain evidence="14 15">NBRC 100063</strain>
    </source>
</reference>
<evidence type="ECO:0000313" key="14">
    <source>
        <dbReference type="EMBL" id="GEM90776.1"/>
    </source>
</evidence>
<dbReference type="PROSITE" id="PS51318">
    <property type="entry name" value="TAT"/>
    <property type="match status" value="1"/>
</dbReference>
<dbReference type="GO" id="GO:0050626">
    <property type="term" value="F:trimethylamine-N-oxide reductase (cytochrome c) activity"/>
    <property type="evidence" value="ECO:0007669"/>
    <property type="project" value="UniProtKB-EC"/>
</dbReference>
<feature type="chain" id="PRO_5021901030" description="trimethylamine-N-oxide reductase" evidence="10">
    <location>
        <begin position="41"/>
        <end position="832"/>
    </location>
</feature>
<feature type="binding site" evidence="9">
    <location>
        <position position="383"/>
    </location>
    <ligand>
        <name>Mo-bis(molybdopterin guanine dinucleotide)</name>
        <dbReference type="ChEBI" id="CHEBI:60539"/>
    </ligand>
</feature>
<dbReference type="Proteomes" id="UP000321827">
    <property type="component" value="Unassembled WGS sequence"/>
</dbReference>
<dbReference type="InterPro" id="IPR006657">
    <property type="entry name" value="MoPterin_dinucl-bd_dom"/>
</dbReference>
<evidence type="ECO:0000256" key="2">
    <source>
        <dbReference type="ARBA" id="ARBA00010312"/>
    </source>
</evidence>
<evidence type="ECO:0000256" key="5">
    <source>
        <dbReference type="ARBA" id="ARBA00022723"/>
    </source>
</evidence>
<organism evidence="14 15">
    <name type="scientific">Oceanithermus desulfurans NBRC 100063</name>
    <dbReference type="NCBI Taxonomy" id="1227550"/>
    <lineage>
        <taxon>Bacteria</taxon>
        <taxon>Thermotogati</taxon>
        <taxon>Deinococcota</taxon>
        <taxon>Deinococci</taxon>
        <taxon>Thermales</taxon>
        <taxon>Thermaceae</taxon>
        <taxon>Oceanithermus</taxon>
    </lineage>
</organism>
<dbReference type="Gene3D" id="3.90.55.10">
    <property type="entry name" value="Dimethylsulfoxide Reductase, domain 3"/>
    <property type="match status" value="1"/>
</dbReference>
<proteinExistence type="inferred from homology"/>
<dbReference type="CDD" id="cd02793">
    <property type="entry name" value="MopB_CT_DMSOR-BSOR-TMAOR"/>
    <property type="match status" value="1"/>
</dbReference>
<dbReference type="InterPro" id="IPR041954">
    <property type="entry name" value="CT_DMSOR/BSOR/TMAOR"/>
</dbReference>
<feature type="binding site" evidence="9">
    <location>
        <position position="787"/>
    </location>
    <ligand>
        <name>Mo-bis(molybdopterin guanine dinucleotide)</name>
        <dbReference type="ChEBI" id="CHEBI:60539"/>
    </ligand>
</feature>
<feature type="signal peptide" evidence="10">
    <location>
        <begin position="1"/>
        <end position="40"/>
    </location>
</feature>
<keyword evidence="4 9" id="KW-0500">Molybdenum</keyword>
<feature type="binding site" evidence="9">
    <location>
        <position position="529"/>
    </location>
    <ligand>
        <name>Mo-bis(molybdopterin guanine dinucleotide)</name>
        <dbReference type="ChEBI" id="CHEBI:60539"/>
    </ligand>
</feature>
<evidence type="ECO:0000313" key="15">
    <source>
        <dbReference type="Proteomes" id="UP000321827"/>
    </source>
</evidence>
<dbReference type="PROSITE" id="PS00932">
    <property type="entry name" value="MOLYBDOPTERIN_PROK_3"/>
    <property type="match status" value="1"/>
</dbReference>
<dbReference type="SUPFAM" id="SSF53706">
    <property type="entry name" value="Formate dehydrogenase/DMSO reductase, domains 1-3"/>
    <property type="match status" value="1"/>
</dbReference>
<evidence type="ECO:0000259" key="12">
    <source>
        <dbReference type="Pfam" id="PF01568"/>
    </source>
</evidence>
<dbReference type="GO" id="GO:0009061">
    <property type="term" value="P:anaerobic respiration"/>
    <property type="evidence" value="ECO:0007669"/>
    <property type="project" value="TreeGrafter"/>
</dbReference>
<dbReference type="InterPro" id="IPR006656">
    <property type="entry name" value="Mopterin_OxRdtase"/>
</dbReference>
<dbReference type="InterPro" id="IPR041460">
    <property type="entry name" value="Molybdopterin_N"/>
</dbReference>
<dbReference type="OrthoDB" id="9803192at2"/>
<evidence type="ECO:0000256" key="1">
    <source>
        <dbReference type="ARBA" id="ARBA00004418"/>
    </source>
</evidence>
<dbReference type="Gene3D" id="3.40.228.10">
    <property type="entry name" value="Dimethylsulfoxide Reductase, domain 2"/>
    <property type="match status" value="1"/>
</dbReference>
<dbReference type="CDD" id="cd02769">
    <property type="entry name" value="MopB_DMSOR-BSOR-TMAOR"/>
    <property type="match status" value="1"/>
</dbReference>
<dbReference type="InterPro" id="IPR009010">
    <property type="entry name" value="Asp_de-COase-like_dom_sf"/>
</dbReference>
<dbReference type="GO" id="GO:0043546">
    <property type="term" value="F:molybdopterin cofactor binding"/>
    <property type="evidence" value="ECO:0007669"/>
    <property type="project" value="InterPro"/>
</dbReference>
<comment type="subcellular location">
    <subcellularLocation>
        <location evidence="1">Periplasm</location>
    </subcellularLocation>
</comment>
<name>A0A511RPS5_9DEIN</name>
<keyword evidence="8" id="KW-0560">Oxidoreductase</keyword>
<keyword evidence="5 9" id="KW-0479">Metal-binding</keyword>
<gene>
    <name evidence="14" type="ORF">ODE01S_22100</name>
</gene>
<feature type="binding site" evidence="9">
    <location>
        <position position="486"/>
    </location>
    <ligand>
        <name>Mo-bis(molybdopterin guanine dinucleotide)</name>
        <dbReference type="ChEBI" id="CHEBI:60539"/>
    </ligand>
</feature>
<dbReference type="FunFam" id="2.40.40.20:FF:000009">
    <property type="entry name" value="Biotin sulfoxide reductase 2"/>
    <property type="match status" value="1"/>
</dbReference>
<feature type="domain" description="Molybdopterin dinucleotide-binding" evidence="12">
    <location>
        <begin position="687"/>
        <end position="807"/>
    </location>
</feature>
<comment type="cofactor">
    <cofactor evidence="9">
        <name>Mo-bis(molybdopterin guanine dinucleotide)</name>
        <dbReference type="ChEBI" id="CHEBI:60539"/>
    </cofactor>
    <text evidence="9">Binds 1 molybdenum-bis(molybdopterin guanine dinucleotide) (Mo-bis-MGD) cofactor per subunit.</text>
</comment>
<evidence type="ECO:0000256" key="7">
    <source>
        <dbReference type="ARBA" id="ARBA00022764"/>
    </source>
</evidence>
<dbReference type="GO" id="GO:0030151">
    <property type="term" value="F:molybdenum ion binding"/>
    <property type="evidence" value="ECO:0007669"/>
    <property type="project" value="TreeGrafter"/>
</dbReference>
<dbReference type="PANTHER" id="PTHR43742">
    <property type="entry name" value="TRIMETHYLAMINE-N-OXIDE REDUCTASE"/>
    <property type="match status" value="1"/>
</dbReference>
<evidence type="ECO:0000256" key="3">
    <source>
        <dbReference type="ARBA" id="ARBA00011885"/>
    </source>
</evidence>
<accession>A0A511RPS5</accession>
<dbReference type="EMBL" id="BJXN01000021">
    <property type="protein sequence ID" value="GEM90776.1"/>
    <property type="molecule type" value="Genomic_DNA"/>
</dbReference>
<dbReference type="SUPFAM" id="SSF50692">
    <property type="entry name" value="ADC-like"/>
    <property type="match status" value="1"/>
</dbReference>
<dbReference type="GO" id="GO:0009055">
    <property type="term" value="F:electron transfer activity"/>
    <property type="evidence" value="ECO:0007669"/>
    <property type="project" value="TreeGrafter"/>
</dbReference>
<dbReference type="Pfam" id="PF00384">
    <property type="entry name" value="Molybdopterin"/>
    <property type="match status" value="1"/>
</dbReference>
<dbReference type="InterPro" id="IPR006658">
    <property type="entry name" value="BisC"/>
</dbReference>
<evidence type="ECO:0000256" key="9">
    <source>
        <dbReference type="PIRSR" id="PIRSR606658-1"/>
    </source>
</evidence>
<dbReference type="EC" id="1.7.2.3" evidence="3"/>
<dbReference type="Pfam" id="PF18364">
    <property type="entry name" value="Molybdopterin_N"/>
    <property type="match status" value="1"/>
</dbReference>
<evidence type="ECO:0000256" key="4">
    <source>
        <dbReference type="ARBA" id="ARBA00022505"/>
    </source>
</evidence>
<feature type="domain" description="Molybdopterin oxidoreductase" evidence="11">
    <location>
        <begin position="111"/>
        <end position="569"/>
    </location>
</feature>
<dbReference type="GO" id="GO:0030288">
    <property type="term" value="C:outer membrane-bounded periplasmic space"/>
    <property type="evidence" value="ECO:0007669"/>
    <property type="project" value="TreeGrafter"/>
</dbReference>
<dbReference type="InterPro" id="IPR006311">
    <property type="entry name" value="TAT_signal"/>
</dbReference>
<dbReference type="Gene3D" id="3.40.50.740">
    <property type="match status" value="1"/>
</dbReference>
<evidence type="ECO:0000259" key="11">
    <source>
        <dbReference type="Pfam" id="PF00384"/>
    </source>
</evidence>
<evidence type="ECO:0000256" key="8">
    <source>
        <dbReference type="ARBA" id="ARBA00023002"/>
    </source>
</evidence>
<feature type="binding site" evidence="9">
    <location>
        <position position="559"/>
    </location>
    <ligand>
        <name>Mo-bis(molybdopterin guanine dinucleotide)</name>
        <dbReference type="ChEBI" id="CHEBI:60539"/>
    </ligand>
</feature>
<dbReference type="AlphaFoldDB" id="A0A511RPS5"/>
<protein>
    <recommendedName>
        <fullName evidence="3">trimethylamine-N-oxide reductase</fullName>
        <ecNumber evidence="3">1.7.2.3</ecNumber>
    </recommendedName>
</protein>